<evidence type="ECO:0000256" key="2">
    <source>
        <dbReference type="ARBA" id="ARBA00007251"/>
    </source>
</evidence>
<comment type="caution">
    <text evidence="11">The sequence shown here is derived from an EMBL/GenBank/DDBJ whole genome shotgun (WGS) entry which is preliminary data.</text>
</comment>
<evidence type="ECO:0000256" key="7">
    <source>
        <dbReference type="ARBA" id="ARBA00044228"/>
    </source>
</evidence>
<evidence type="ECO:0000256" key="5">
    <source>
        <dbReference type="ARBA" id="ARBA00022917"/>
    </source>
</evidence>
<comment type="subcellular location">
    <subcellularLocation>
        <location evidence="1">Cytoplasm</location>
        <location evidence="1">Cytosol</location>
    </subcellularLocation>
</comment>
<evidence type="ECO:0000256" key="4">
    <source>
        <dbReference type="ARBA" id="ARBA00022540"/>
    </source>
</evidence>
<sequence>MNTQLFREINQELIALELKVRRRELESSYNVADQTLCLFDHAIDKATNLTEARDVVNFLCAQLVRHFPRYMLMNNICEMVKARIFEELDITDQICSEKKEKKINSELKTLNRNHSSSLSNISCVVQFDKNSIEMARNSNERNKHFYANEESRSIIRSYSRSFLDYLVSEAEPGQYTRELSADFQPQHPAIRTSVSITSHVFSSFDEEMTLSSSDSINDFLSTEKLRMKETIVQLSETLQSSYNSIANYASEFLFPRDSILVCGYSKSTLKFLAEASKRDKSSHGNSKFNVFVVEHAPLYDGIKMANLLKEYDIGNVILIPDSGIFAIMPTITKIVIPANVVLATGGVISFSSTSAIAQAAKRYSTPVIVLYWSLKLADKITRPGKVFTNLLMPAQMTSIPSNCSQGTSSSNTNQDKNTKSAQPFSISTHLNKVFNTLPSNVITFNAEGDFIPMELVTILISEEGPHSPTDVFSIVQSSYS</sequence>
<dbReference type="Proteomes" id="UP001470230">
    <property type="component" value="Unassembled WGS sequence"/>
</dbReference>
<reference evidence="11 12" key="1">
    <citation type="submission" date="2024-04" db="EMBL/GenBank/DDBJ databases">
        <title>Tritrichomonas musculus Genome.</title>
        <authorList>
            <person name="Alves-Ferreira E."/>
            <person name="Grigg M."/>
            <person name="Lorenzi H."/>
            <person name="Galac M."/>
        </authorList>
    </citation>
    <scope>NUCLEOTIDE SEQUENCE [LARGE SCALE GENOMIC DNA]</scope>
    <source>
        <strain evidence="11 12">EAF2021</strain>
    </source>
</reference>
<dbReference type="InterPro" id="IPR000649">
    <property type="entry name" value="IF-2B-related"/>
</dbReference>
<keyword evidence="5" id="KW-0648">Protein biosynthesis</keyword>
<keyword evidence="3" id="KW-0963">Cytoplasm</keyword>
<evidence type="ECO:0000256" key="10">
    <source>
        <dbReference type="SAM" id="MobiDB-lite"/>
    </source>
</evidence>
<dbReference type="InterPro" id="IPR042529">
    <property type="entry name" value="IF_2B-like_C"/>
</dbReference>
<evidence type="ECO:0000256" key="3">
    <source>
        <dbReference type="ARBA" id="ARBA00022490"/>
    </source>
</evidence>
<comment type="similarity">
    <text evidence="2 9">Belongs to the eIF-2B alpha/beta/delta subunits family.</text>
</comment>
<protein>
    <recommendedName>
        <fullName evidence="6">Translation initiation factor eIF2B subunit beta</fullName>
    </recommendedName>
    <alternativeName>
        <fullName evidence="7">eIF2B GDP-GTP exchange factor subunit beta</fullName>
    </alternativeName>
</protein>
<feature type="region of interest" description="Disordered" evidence="10">
    <location>
        <begin position="401"/>
        <end position="421"/>
    </location>
</feature>
<organism evidence="11 12">
    <name type="scientific">Tritrichomonas musculus</name>
    <dbReference type="NCBI Taxonomy" id="1915356"/>
    <lineage>
        <taxon>Eukaryota</taxon>
        <taxon>Metamonada</taxon>
        <taxon>Parabasalia</taxon>
        <taxon>Tritrichomonadida</taxon>
        <taxon>Tritrichomonadidae</taxon>
        <taxon>Tritrichomonas</taxon>
    </lineage>
</organism>
<dbReference type="InterPro" id="IPR051855">
    <property type="entry name" value="eIF2B_beta_subunit"/>
</dbReference>
<evidence type="ECO:0000256" key="1">
    <source>
        <dbReference type="ARBA" id="ARBA00004514"/>
    </source>
</evidence>
<dbReference type="InterPro" id="IPR037171">
    <property type="entry name" value="NagB/RpiA_transferase-like"/>
</dbReference>
<evidence type="ECO:0000256" key="8">
    <source>
        <dbReference type="ARBA" id="ARBA00046432"/>
    </source>
</evidence>
<keyword evidence="4 11" id="KW-0396">Initiation factor</keyword>
<dbReference type="GO" id="GO:0003743">
    <property type="term" value="F:translation initiation factor activity"/>
    <property type="evidence" value="ECO:0007669"/>
    <property type="project" value="UniProtKB-KW"/>
</dbReference>
<dbReference type="PANTHER" id="PTHR45859">
    <property type="entry name" value="TRANSLATION INITIATION FACTOR EIF-2B SUBUNIT BETA"/>
    <property type="match status" value="1"/>
</dbReference>
<gene>
    <name evidence="11" type="ORF">M9Y10_013032</name>
</gene>
<evidence type="ECO:0000313" key="12">
    <source>
        <dbReference type="Proteomes" id="UP001470230"/>
    </source>
</evidence>
<dbReference type="PANTHER" id="PTHR45859:SF1">
    <property type="entry name" value="TRANSLATION INITIATION FACTOR EIF-2B SUBUNIT BETA"/>
    <property type="match status" value="1"/>
</dbReference>
<dbReference type="SUPFAM" id="SSF100950">
    <property type="entry name" value="NagB/RpiA/CoA transferase-like"/>
    <property type="match status" value="1"/>
</dbReference>
<keyword evidence="12" id="KW-1185">Reference proteome</keyword>
<proteinExistence type="inferred from homology"/>
<dbReference type="EMBL" id="JAPFFF010000019">
    <property type="protein sequence ID" value="KAK8857933.1"/>
    <property type="molecule type" value="Genomic_DNA"/>
</dbReference>
<evidence type="ECO:0000313" key="11">
    <source>
        <dbReference type="EMBL" id="KAK8857933.1"/>
    </source>
</evidence>
<evidence type="ECO:0000256" key="6">
    <source>
        <dbReference type="ARBA" id="ARBA00044122"/>
    </source>
</evidence>
<evidence type="ECO:0000256" key="9">
    <source>
        <dbReference type="RuleBase" id="RU003814"/>
    </source>
</evidence>
<accession>A0ABR2I5W2</accession>
<dbReference type="Pfam" id="PF01008">
    <property type="entry name" value="IF-2B"/>
    <property type="match status" value="1"/>
</dbReference>
<comment type="subunit">
    <text evidence="8">Component of the translation initiation factor 2B (eIF2B) complex which is a heterodecamer of two sets of five different subunits: alpha, beta, gamma, delta and epsilon. Subunits alpha, beta and delta comprise a regulatory subcomplex and subunits epsilon and gamma comprise a catalytic subcomplex. Within the complex, the hexameric regulatory complex resides at the center, with the two heterodimeric catalytic subcomplexes bound on opposite sides.</text>
</comment>
<name>A0ABR2I5W2_9EUKA</name>
<dbReference type="Gene3D" id="3.40.50.10470">
    <property type="entry name" value="Translation initiation factor eif-2b, domain 2"/>
    <property type="match status" value="1"/>
</dbReference>